<keyword evidence="16" id="KW-1185">Reference proteome</keyword>
<dbReference type="GO" id="GO:0005524">
    <property type="term" value="F:ATP binding"/>
    <property type="evidence" value="ECO:0007669"/>
    <property type="project" value="UniProtKB-UniRule"/>
</dbReference>
<evidence type="ECO:0000313" key="16">
    <source>
        <dbReference type="Proteomes" id="UP000327013"/>
    </source>
</evidence>
<keyword evidence="4 12" id="KW-0812">Transmembrane</keyword>
<evidence type="ECO:0000256" key="6">
    <source>
        <dbReference type="ARBA" id="ARBA00022737"/>
    </source>
</evidence>
<evidence type="ECO:0000313" key="15">
    <source>
        <dbReference type="EMBL" id="KAE8077829.1"/>
    </source>
</evidence>
<evidence type="ECO:0000256" key="4">
    <source>
        <dbReference type="ARBA" id="ARBA00022692"/>
    </source>
</evidence>
<dbReference type="GO" id="GO:0004672">
    <property type="term" value="F:protein kinase activity"/>
    <property type="evidence" value="ECO:0007669"/>
    <property type="project" value="InterPro"/>
</dbReference>
<feature type="transmembrane region" description="Helical" evidence="12">
    <location>
        <begin position="249"/>
        <end position="272"/>
    </location>
</feature>
<sequence length="636" mass="69194">MGREMDLLFIFLAIYLIFSHTAADPVEDKQALLDFLHNIPHPQSLNWNQSSSLCTNWTGVFCNSDHSRVTGLRLPGVGLRGPIPPNTLSRLSAIQIISLRSNVISGPFPSDFSKLLNLTALNLQYNKFSGPLPLDFSVWNNLSIIDLSNNRFNGSIPSSISNLTHLIALNLANNSLSGEIPDLNIPSLQQISLANNNLTGNLPKSLQRFPSSAFSGNNLTLENALPPAFPVQPPNVQPSKKKTTKLSEAALLGIVICGCVLVFVVIAVFMMLCCSNGGGKGGPVKQKKKDVSFKKEASIKDKNERLVFYEGNNLAFNLEDLLRASAEVLGKGTFGTTYKAALEDASTVVVKRLKEVSVGKREFEQHMEVLGNIKHENVVALRAYYYSKDEKLTVSDYYDQGSVSALLHGKRGEDSRTALDWETRLRIAIGAARGIAHIHTQAGGNKLVHGNIKAANIFLNSRGYGSISDVGLAALMSPIPAPMRTAGYRAPEVTDTRKASPASDVYSFGVLLLELLTGRSPVLATGGHEVVHLVRWVNSVVREEWTAEVFDVELLRFPNIEEEMVEMLQIGLTCVARMPEDRPKMAEVVKLVQEVRRVNTGSRPSGEIRSEVSTPTPVIAADLASSSAVASSSVTL</sequence>
<keyword evidence="6" id="KW-0677">Repeat</keyword>
<keyword evidence="10 12" id="KW-0472">Membrane</keyword>
<dbReference type="Gene3D" id="1.10.510.10">
    <property type="entry name" value="Transferase(Phosphotransferase) domain 1"/>
    <property type="match status" value="1"/>
</dbReference>
<dbReference type="PANTHER" id="PTHR48010:SF1">
    <property type="entry name" value="PROTEIN KINASE DOMAIN-CONTAINING PROTEIN"/>
    <property type="match status" value="1"/>
</dbReference>
<dbReference type="PANTHER" id="PTHR48010">
    <property type="entry name" value="OS05G0588300 PROTEIN"/>
    <property type="match status" value="1"/>
</dbReference>
<evidence type="ECO:0000256" key="5">
    <source>
        <dbReference type="ARBA" id="ARBA00022729"/>
    </source>
</evidence>
<comment type="subcellular location">
    <subcellularLocation>
        <location evidence="1">Membrane</location>
    </subcellularLocation>
</comment>
<dbReference type="Pfam" id="PF00560">
    <property type="entry name" value="LRR_1"/>
    <property type="match status" value="4"/>
</dbReference>
<feature type="chain" id="PRO_5033495406" description="Protein kinase domain-containing protein" evidence="13">
    <location>
        <begin position="24"/>
        <end position="636"/>
    </location>
</feature>
<evidence type="ECO:0000256" key="12">
    <source>
        <dbReference type="SAM" id="Phobius"/>
    </source>
</evidence>
<dbReference type="SUPFAM" id="SSF52058">
    <property type="entry name" value="L domain-like"/>
    <property type="match status" value="1"/>
</dbReference>
<dbReference type="GO" id="GO:0016020">
    <property type="term" value="C:membrane"/>
    <property type="evidence" value="ECO:0007669"/>
    <property type="project" value="UniProtKB-SubCell"/>
</dbReference>
<feature type="signal peptide" evidence="13">
    <location>
        <begin position="1"/>
        <end position="23"/>
    </location>
</feature>
<accession>A0A5N6RG56</accession>
<evidence type="ECO:0000256" key="7">
    <source>
        <dbReference type="ARBA" id="ARBA00022741"/>
    </source>
</evidence>
<dbReference type="Proteomes" id="UP000327013">
    <property type="component" value="Chromosome 6"/>
</dbReference>
<dbReference type="Gene3D" id="3.80.10.10">
    <property type="entry name" value="Ribonuclease Inhibitor"/>
    <property type="match status" value="1"/>
</dbReference>
<dbReference type="InterPro" id="IPR013210">
    <property type="entry name" value="LRR_N_plant-typ"/>
</dbReference>
<evidence type="ECO:0000256" key="11">
    <source>
        <dbReference type="PROSITE-ProRule" id="PRU10141"/>
    </source>
</evidence>
<feature type="domain" description="Protein kinase" evidence="14">
    <location>
        <begin position="323"/>
        <end position="596"/>
    </location>
</feature>
<dbReference type="OrthoDB" id="676979at2759"/>
<organism evidence="15 16">
    <name type="scientific">Carpinus fangiana</name>
    <dbReference type="NCBI Taxonomy" id="176857"/>
    <lineage>
        <taxon>Eukaryota</taxon>
        <taxon>Viridiplantae</taxon>
        <taxon>Streptophyta</taxon>
        <taxon>Embryophyta</taxon>
        <taxon>Tracheophyta</taxon>
        <taxon>Spermatophyta</taxon>
        <taxon>Magnoliopsida</taxon>
        <taxon>eudicotyledons</taxon>
        <taxon>Gunneridae</taxon>
        <taxon>Pentapetalae</taxon>
        <taxon>rosids</taxon>
        <taxon>fabids</taxon>
        <taxon>Fagales</taxon>
        <taxon>Betulaceae</taxon>
        <taxon>Carpinus</taxon>
    </lineage>
</organism>
<evidence type="ECO:0000256" key="2">
    <source>
        <dbReference type="ARBA" id="ARBA00022553"/>
    </source>
</evidence>
<evidence type="ECO:0000256" key="13">
    <source>
        <dbReference type="SAM" id="SignalP"/>
    </source>
</evidence>
<dbReference type="EMBL" id="CM017326">
    <property type="protein sequence ID" value="KAE8077828.1"/>
    <property type="molecule type" value="Genomic_DNA"/>
</dbReference>
<evidence type="ECO:0000256" key="8">
    <source>
        <dbReference type="ARBA" id="ARBA00022840"/>
    </source>
</evidence>
<keyword evidence="8 11" id="KW-0067">ATP-binding</keyword>
<keyword evidence="3" id="KW-0433">Leucine-rich repeat</keyword>
<dbReference type="FunFam" id="1.10.510.10:FF:000095">
    <property type="entry name" value="protein STRUBBELIG-RECEPTOR FAMILY 8"/>
    <property type="match status" value="1"/>
</dbReference>
<evidence type="ECO:0000256" key="1">
    <source>
        <dbReference type="ARBA" id="ARBA00004370"/>
    </source>
</evidence>
<dbReference type="FunFam" id="3.80.10.10:FF:000234">
    <property type="entry name" value="Probable inactive receptor kinase RLK902"/>
    <property type="match status" value="1"/>
</dbReference>
<name>A0A5N6RG56_9ROSI</name>
<evidence type="ECO:0000259" key="14">
    <source>
        <dbReference type="PROSITE" id="PS50011"/>
    </source>
</evidence>
<dbReference type="InterPro" id="IPR001611">
    <property type="entry name" value="Leu-rich_rpt"/>
</dbReference>
<gene>
    <name evidence="15" type="ORF">FH972_016353</name>
</gene>
<keyword evidence="7 11" id="KW-0547">Nucleotide-binding</keyword>
<evidence type="ECO:0000256" key="10">
    <source>
        <dbReference type="ARBA" id="ARBA00023136"/>
    </source>
</evidence>
<dbReference type="InterPro" id="IPR001245">
    <property type="entry name" value="Ser-Thr/Tyr_kinase_cat_dom"/>
</dbReference>
<keyword evidence="9 12" id="KW-1133">Transmembrane helix</keyword>
<dbReference type="FunFam" id="3.30.200.20:FF:000307">
    <property type="entry name" value="pollen receptor-like kinase 1"/>
    <property type="match status" value="1"/>
</dbReference>
<dbReference type="PROSITE" id="PS00107">
    <property type="entry name" value="PROTEIN_KINASE_ATP"/>
    <property type="match status" value="1"/>
</dbReference>
<proteinExistence type="predicted"/>
<dbReference type="InterPro" id="IPR011009">
    <property type="entry name" value="Kinase-like_dom_sf"/>
</dbReference>
<evidence type="ECO:0000256" key="9">
    <source>
        <dbReference type="ARBA" id="ARBA00022989"/>
    </source>
</evidence>
<dbReference type="Pfam" id="PF08263">
    <property type="entry name" value="LRRNT_2"/>
    <property type="match status" value="1"/>
</dbReference>
<protein>
    <recommendedName>
        <fullName evidence="14">Protein kinase domain-containing protein</fullName>
    </recommendedName>
</protein>
<keyword evidence="2" id="KW-0597">Phosphoprotein</keyword>
<dbReference type="PROSITE" id="PS50011">
    <property type="entry name" value="PROTEIN_KINASE_DOM"/>
    <property type="match status" value="1"/>
</dbReference>
<dbReference type="InterPro" id="IPR032675">
    <property type="entry name" value="LRR_dom_sf"/>
</dbReference>
<dbReference type="InterPro" id="IPR050994">
    <property type="entry name" value="At_inactive_RLKs"/>
</dbReference>
<dbReference type="EMBL" id="CM017326">
    <property type="protein sequence ID" value="KAE8077829.1"/>
    <property type="molecule type" value="Genomic_DNA"/>
</dbReference>
<dbReference type="Pfam" id="PF07714">
    <property type="entry name" value="PK_Tyr_Ser-Thr"/>
    <property type="match status" value="1"/>
</dbReference>
<dbReference type="InterPro" id="IPR000719">
    <property type="entry name" value="Prot_kinase_dom"/>
</dbReference>
<feature type="binding site" evidence="11">
    <location>
        <position position="360"/>
    </location>
    <ligand>
        <name>ATP</name>
        <dbReference type="ChEBI" id="CHEBI:30616"/>
    </ligand>
</feature>
<dbReference type="Gene3D" id="3.30.200.20">
    <property type="entry name" value="Phosphorylase Kinase, domain 1"/>
    <property type="match status" value="1"/>
</dbReference>
<reference evidence="15 16" key="1">
    <citation type="submission" date="2019-06" db="EMBL/GenBank/DDBJ databases">
        <title>A chromosomal-level reference genome of Carpinus fangiana (Coryloideae, Betulaceae).</title>
        <authorList>
            <person name="Yang X."/>
            <person name="Wang Z."/>
            <person name="Zhang L."/>
            <person name="Hao G."/>
            <person name="Liu J."/>
            <person name="Yang Y."/>
        </authorList>
    </citation>
    <scope>NUCLEOTIDE SEQUENCE [LARGE SCALE GENOMIC DNA]</scope>
    <source>
        <strain evidence="15">Cfa_2016G</strain>
        <tissue evidence="15">Leaf</tissue>
    </source>
</reference>
<evidence type="ECO:0000256" key="3">
    <source>
        <dbReference type="ARBA" id="ARBA00022614"/>
    </source>
</evidence>
<keyword evidence="5 13" id="KW-0732">Signal</keyword>
<dbReference type="AlphaFoldDB" id="A0A5N6RG56"/>
<dbReference type="SUPFAM" id="SSF56112">
    <property type="entry name" value="Protein kinase-like (PK-like)"/>
    <property type="match status" value="1"/>
</dbReference>
<dbReference type="InterPro" id="IPR017441">
    <property type="entry name" value="Protein_kinase_ATP_BS"/>
</dbReference>